<dbReference type="PANTHER" id="PTHR10127:SF850">
    <property type="entry name" value="METALLOENDOPEPTIDASE"/>
    <property type="match status" value="1"/>
</dbReference>
<comment type="caution">
    <text evidence="1">Lacks conserved residue(s) required for the propagation of feature annotation.</text>
</comment>
<evidence type="ECO:0000256" key="2">
    <source>
        <dbReference type="RuleBase" id="RU361183"/>
    </source>
</evidence>
<feature type="signal peptide" evidence="2">
    <location>
        <begin position="1"/>
        <end position="17"/>
    </location>
</feature>
<protein>
    <recommendedName>
        <fullName evidence="2">Metalloendopeptidase</fullName>
        <ecNumber evidence="2">3.4.24.-</ecNumber>
    </recommendedName>
</protein>
<dbReference type="SUPFAM" id="SSF55486">
    <property type="entry name" value="Metalloproteases ('zincins'), catalytic domain"/>
    <property type="match status" value="1"/>
</dbReference>
<dbReference type="EMBL" id="GDQN01002974">
    <property type="protein sequence ID" value="JAT88080.1"/>
    <property type="molecule type" value="Transcribed_RNA"/>
</dbReference>
<dbReference type="GO" id="GO:0008270">
    <property type="term" value="F:zinc ion binding"/>
    <property type="evidence" value="ECO:0007669"/>
    <property type="project" value="UniProtKB-UniRule"/>
</dbReference>
<feature type="disulfide bond" evidence="1">
    <location>
        <begin position="155"/>
        <end position="177"/>
    </location>
</feature>
<keyword evidence="1" id="KW-1015">Disulfide bond</keyword>
<evidence type="ECO:0000256" key="1">
    <source>
        <dbReference type="PROSITE-ProRule" id="PRU01211"/>
    </source>
</evidence>
<dbReference type="Pfam" id="PF01400">
    <property type="entry name" value="Astacin"/>
    <property type="match status" value="1"/>
</dbReference>
<dbReference type="CDD" id="cd04280">
    <property type="entry name" value="ZnMc_astacin_like"/>
    <property type="match status" value="1"/>
</dbReference>
<proteinExistence type="predicted"/>
<dbReference type="GO" id="GO:0004222">
    <property type="term" value="F:metalloendopeptidase activity"/>
    <property type="evidence" value="ECO:0007669"/>
    <property type="project" value="UniProtKB-UniRule"/>
</dbReference>
<dbReference type="PANTHER" id="PTHR10127">
    <property type="entry name" value="DISCOIDIN, CUB, EGF, LAMININ , AND ZINC METALLOPROTEASE DOMAIN CONTAINING"/>
    <property type="match status" value="1"/>
</dbReference>
<evidence type="ECO:0000313" key="4">
    <source>
        <dbReference type="EMBL" id="JAT88080.1"/>
    </source>
</evidence>
<dbReference type="InterPro" id="IPR024079">
    <property type="entry name" value="MetalloPept_cat_dom_sf"/>
</dbReference>
<keyword evidence="1 2" id="KW-0479">Metal-binding</keyword>
<evidence type="ECO:0000313" key="5">
    <source>
        <dbReference type="EMBL" id="JAT88228.1"/>
    </source>
</evidence>
<feature type="chain" id="PRO_5009026941" description="Metalloendopeptidase" evidence="2">
    <location>
        <begin position="18"/>
        <end position="351"/>
    </location>
</feature>
<dbReference type="EMBL" id="GDQN01002826">
    <property type="protein sequence ID" value="JAT88228.1"/>
    <property type="molecule type" value="Transcribed_RNA"/>
</dbReference>
<name>A0A1E1WM51_PECGO</name>
<keyword evidence="2" id="KW-0732">Signal</keyword>
<feature type="binding site" evidence="1">
    <location>
        <position position="185"/>
    </location>
    <ligand>
        <name>Zn(2+)</name>
        <dbReference type="ChEBI" id="CHEBI:29105"/>
        <note>catalytic</note>
    </ligand>
</feature>
<sequence>MMLRFCVLLCAVGLAVGAPPAPQRTQAEIDELRQILSKAKPGDGNLEEAMAERPWSSAWENSGKYQGDIILTDDQIDDMVAEYSGAEQRNGMANPNTRWPGNTIIYEFAAGHFSTAQQNEIMTSFNMFNTRTCVRFRRRTNEHDFVRITGWSDGCYAHVGYMRNFGAHTFNIAWPGCSNRMIIMHEWLHVVGFHHMHQTYPRDDWVIINWQNVQNGMASQFNRFSNSLITMLGLPYEYASNQHYGSHAFSFNGQPTITPRFNDGGQMGQLQFVSGWDILRVNRLYNCPGAWNQEVRLEDANKPAYYPYEEVPAKVSDELAETWVDAPVEDQPEVIDEEVDVVKVAEPVIAY</sequence>
<dbReference type="InterPro" id="IPR001506">
    <property type="entry name" value="Peptidase_M12A"/>
</dbReference>
<feature type="domain" description="Peptidase M12A" evidence="3">
    <location>
        <begin position="90"/>
        <end position="288"/>
    </location>
</feature>
<dbReference type="PROSITE" id="PS51864">
    <property type="entry name" value="ASTACIN"/>
    <property type="match status" value="1"/>
</dbReference>
<comment type="cofactor">
    <cofactor evidence="1 2">
        <name>Zn(2+)</name>
        <dbReference type="ChEBI" id="CHEBI:29105"/>
    </cofactor>
    <text evidence="1 2">Binds 1 zinc ion per subunit.</text>
</comment>
<feature type="binding site" evidence="1">
    <location>
        <position position="189"/>
    </location>
    <ligand>
        <name>Zn(2+)</name>
        <dbReference type="ChEBI" id="CHEBI:29105"/>
        <note>catalytic</note>
    </ligand>
</feature>
<organism evidence="4">
    <name type="scientific">Pectinophora gossypiella</name>
    <name type="common">Cotton pink bollworm</name>
    <name type="synonym">Depressaria gossypiella</name>
    <dbReference type="NCBI Taxonomy" id="13191"/>
    <lineage>
        <taxon>Eukaryota</taxon>
        <taxon>Metazoa</taxon>
        <taxon>Ecdysozoa</taxon>
        <taxon>Arthropoda</taxon>
        <taxon>Hexapoda</taxon>
        <taxon>Insecta</taxon>
        <taxon>Pterygota</taxon>
        <taxon>Neoptera</taxon>
        <taxon>Endopterygota</taxon>
        <taxon>Lepidoptera</taxon>
        <taxon>Glossata</taxon>
        <taxon>Ditrysia</taxon>
        <taxon>Gelechioidea</taxon>
        <taxon>Gelechiidae</taxon>
        <taxon>Apatetrinae</taxon>
        <taxon>Pectinophora</taxon>
    </lineage>
</organism>
<dbReference type="PRINTS" id="PR00480">
    <property type="entry name" value="ASTACIN"/>
</dbReference>
<keyword evidence="1 2" id="KW-0378">Hydrolase</keyword>
<dbReference type="OrthoDB" id="291007at2759"/>
<dbReference type="Gene3D" id="3.40.390.10">
    <property type="entry name" value="Collagenase (Catalytic Domain)"/>
    <property type="match status" value="1"/>
</dbReference>
<evidence type="ECO:0000259" key="3">
    <source>
        <dbReference type="PROSITE" id="PS51864"/>
    </source>
</evidence>
<gene>
    <name evidence="4" type="ORF">g.15818</name>
    <name evidence="5" type="ORF">g.15821</name>
</gene>
<keyword evidence="1 2" id="KW-0482">Metalloprotease</keyword>
<keyword evidence="1 2" id="KW-0862">Zinc</keyword>
<dbReference type="InterPro" id="IPR006026">
    <property type="entry name" value="Peptidase_Metallo"/>
</dbReference>
<dbReference type="GO" id="GO:0006508">
    <property type="term" value="P:proteolysis"/>
    <property type="evidence" value="ECO:0007669"/>
    <property type="project" value="UniProtKB-KW"/>
</dbReference>
<feature type="active site" evidence="1">
    <location>
        <position position="186"/>
    </location>
</feature>
<dbReference type="SMART" id="SM00235">
    <property type="entry name" value="ZnMc"/>
    <property type="match status" value="1"/>
</dbReference>
<feature type="binding site" evidence="1">
    <location>
        <position position="195"/>
    </location>
    <ligand>
        <name>Zn(2+)</name>
        <dbReference type="ChEBI" id="CHEBI:29105"/>
        <note>catalytic</note>
    </ligand>
</feature>
<keyword evidence="1 2" id="KW-0645">Protease</keyword>
<dbReference type="AlphaFoldDB" id="A0A1E1WM51"/>
<reference evidence="4" key="1">
    <citation type="submission" date="2015-09" db="EMBL/GenBank/DDBJ databases">
        <title>De novo assembly of Pectinophora gossypiella (Pink Bollworm) gut transcriptome.</title>
        <authorList>
            <person name="Tassone E.E."/>
        </authorList>
    </citation>
    <scope>NUCLEOTIDE SEQUENCE</scope>
</reference>
<accession>A0A1E1WM51</accession>
<dbReference type="InterPro" id="IPR034035">
    <property type="entry name" value="Astacin-like_dom"/>
</dbReference>
<dbReference type="EC" id="3.4.24.-" evidence="2"/>